<dbReference type="Proteomes" id="UP001345013">
    <property type="component" value="Unassembled WGS sequence"/>
</dbReference>
<proteinExistence type="predicted"/>
<feature type="compositionally biased region" description="Basic and acidic residues" evidence="1">
    <location>
        <begin position="382"/>
        <end position="403"/>
    </location>
</feature>
<feature type="domain" description="ZW10 C-terminal helical" evidence="2">
    <location>
        <begin position="656"/>
        <end position="810"/>
    </location>
</feature>
<protein>
    <submittedName>
        <fullName evidence="3">Ribosome biogenesis protein ytm1</fullName>
    </submittedName>
</protein>
<organism evidence="3 4">
    <name type="scientific">Lithohypha guttulata</name>
    <dbReference type="NCBI Taxonomy" id="1690604"/>
    <lineage>
        <taxon>Eukaryota</taxon>
        <taxon>Fungi</taxon>
        <taxon>Dikarya</taxon>
        <taxon>Ascomycota</taxon>
        <taxon>Pezizomycotina</taxon>
        <taxon>Eurotiomycetes</taxon>
        <taxon>Chaetothyriomycetidae</taxon>
        <taxon>Chaetothyriales</taxon>
        <taxon>Trichomeriaceae</taxon>
        <taxon>Lithohypha</taxon>
    </lineage>
</organism>
<keyword evidence="4" id="KW-1185">Reference proteome</keyword>
<feature type="compositionally biased region" description="Polar residues" evidence="1">
    <location>
        <begin position="482"/>
        <end position="493"/>
    </location>
</feature>
<dbReference type="InterPro" id="IPR055148">
    <property type="entry name" value="ZW10_C_2"/>
</dbReference>
<name>A0ABR0KNI7_9EURO</name>
<comment type="caution">
    <text evidence="3">The sequence shown here is derived from an EMBL/GenBank/DDBJ whole genome shotgun (WGS) entry which is preliminary data.</text>
</comment>
<gene>
    <name evidence="3" type="primary">YTM1_2</name>
    <name evidence="3" type="ORF">LTR24_000657</name>
</gene>
<dbReference type="PANTHER" id="PTHR12205">
    <property type="entry name" value="CENTROMERE/KINETOCHORE PROTEIN ZW10"/>
    <property type="match status" value="1"/>
</dbReference>
<feature type="region of interest" description="Disordered" evidence="1">
    <location>
        <begin position="380"/>
        <end position="493"/>
    </location>
</feature>
<evidence type="ECO:0000313" key="3">
    <source>
        <dbReference type="EMBL" id="KAK5101601.1"/>
    </source>
</evidence>
<reference evidence="3 4" key="1">
    <citation type="submission" date="2023-08" db="EMBL/GenBank/DDBJ databases">
        <title>Black Yeasts Isolated from many extreme environments.</title>
        <authorList>
            <person name="Coleine C."/>
            <person name="Stajich J.E."/>
            <person name="Selbmann L."/>
        </authorList>
    </citation>
    <scope>NUCLEOTIDE SEQUENCE [LARGE SCALE GENOMIC DNA]</scope>
    <source>
        <strain evidence="3 4">CCFEE 5885</strain>
    </source>
</reference>
<evidence type="ECO:0000256" key="1">
    <source>
        <dbReference type="SAM" id="MobiDB-lite"/>
    </source>
</evidence>
<feature type="compositionally biased region" description="Acidic residues" evidence="1">
    <location>
        <begin position="459"/>
        <end position="473"/>
    </location>
</feature>
<sequence length="815" mass="90885">MADTLAIAIQDGTFPDNEGTLSSELNAASIPPLLESIQHAKDDLGSVVKSISKEGAGDIDRWIAQAKVVQHDIARCKEDARQIVEEHERVEALRSTSNESQSKVNLLENEIAFNEALQRQINSISDISSALNQVDSHIRQRQLIPASQALPGLMASINAIPSDLSRSLLTNIHADLSQTLTRQLKDELDCHCHVSVNNEAIQLSISGHGSQTTDDPSISIEDTLHSLERLSALQETQQAISKRIEACLLPHLHTRSKSIVVAAHEDGSTLRLVLSQERAQPLQMLEISRSLLRYIHDRAPPKLHDPLLHDVAALLLPQLVEIWLDTAIPVDLDQLKELDELQEQVKGFAGWLRDQNIKEADDLDEWVNAIPNTWLAKRRTTRQVERVERQGAEVEPEPERNTADDAWAENWADDEDSAKGPAQQSEETTDDSSDAWGFDTDDQAEQPQNFTERSHKEPDEEDGEAWGWGDDEDATAKPSPTLKKQPSLNANGITASRTQNGVDVLTEHYTITDIPDYILAQIGRDTLDLRTIQASPRSYFRSSADPAKGMQFLPMLMLAMFRAVAPTAYTDGKSFEPPLSTLNLYNDALYLAQRLEENPDLLKALNADIQILTKFARQIYSSELSIQRQILTDLLDNAQGFVGCTRQPNASVCETAVSSIVDYLRSLHAQWSSILSPSHLGQSIGSLLNTVMSKMIKEIEDMEDISEPESQKLLSFMAQISNLESLFTSPTANACPLPDQEEHLQSSIAVYVSSFFRFRYLEQILESSLVEIRYLWEEQGLSVEFSAEEVVDLIRALFAESIHRRNAIHAIRSGT</sequence>
<evidence type="ECO:0000313" key="4">
    <source>
        <dbReference type="Proteomes" id="UP001345013"/>
    </source>
</evidence>
<dbReference type="Gene3D" id="1.10.357.150">
    <property type="match status" value="1"/>
</dbReference>
<dbReference type="InterPro" id="IPR046362">
    <property type="entry name" value="Zw10/DSL1_C_sf"/>
</dbReference>
<feature type="compositionally biased region" description="Acidic residues" evidence="1">
    <location>
        <begin position="427"/>
        <end position="444"/>
    </location>
</feature>
<accession>A0ABR0KNI7</accession>
<evidence type="ECO:0000259" key="2">
    <source>
        <dbReference type="Pfam" id="PF22766"/>
    </source>
</evidence>
<dbReference type="EMBL" id="JAVRRG010000004">
    <property type="protein sequence ID" value="KAK5101601.1"/>
    <property type="molecule type" value="Genomic_DNA"/>
</dbReference>
<dbReference type="Pfam" id="PF22766">
    <property type="entry name" value="ZW10_C2"/>
    <property type="match status" value="1"/>
</dbReference>
<dbReference type="PANTHER" id="PTHR12205:SF0">
    <property type="entry name" value="CENTROMERE_KINETOCHORE PROTEIN ZW10 HOMOLOG"/>
    <property type="match status" value="1"/>
</dbReference>